<feature type="domain" description="DUF4145" evidence="1">
    <location>
        <begin position="19"/>
        <end position="120"/>
    </location>
</feature>
<proteinExistence type="predicted"/>
<sequence>MIQPYKEKFGPGFHQRTQEAIRCYGAHAYIACCAMCGAAAESILLGAAITKTKDEANTLKSYLSAQGRRKIENTLTGQSNQQLKDEMKGFTSLLKYWRDDAAHGLTSKINENEAYTALSMLLRMAMFVDTRWDELTT</sequence>
<reference evidence="2 3" key="1">
    <citation type="journal article" date="2011" name="BMC Genomics">
        <title>Insight into cross-talk between intra-amoebal pathogens.</title>
        <authorList>
            <person name="Gimenez G."/>
            <person name="Bertelli C."/>
            <person name="Moliner C."/>
            <person name="Robert C."/>
            <person name="Raoult D."/>
            <person name="Fournier P.E."/>
            <person name="Greub G."/>
        </authorList>
    </citation>
    <scope>NUCLEOTIDE SEQUENCE [LARGE SCALE GENOMIC DNA]</scope>
    <source>
        <strain evidence="2 3">LLAP12</strain>
    </source>
</reference>
<evidence type="ECO:0000313" key="2">
    <source>
        <dbReference type="EMBL" id="EHL32314.1"/>
    </source>
</evidence>
<keyword evidence="3" id="KW-1185">Reference proteome</keyword>
<accession>G9EKG3</accession>
<evidence type="ECO:0000313" key="3">
    <source>
        <dbReference type="Proteomes" id="UP000002770"/>
    </source>
</evidence>
<dbReference type="Proteomes" id="UP000002770">
    <property type="component" value="Unassembled WGS sequence"/>
</dbReference>
<dbReference type="Pfam" id="PF13643">
    <property type="entry name" value="DUF4145"/>
    <property type="match status" value="1"/>
</dbReference>
<name>G9EKG3_9GAMM</name>
<dbReference type="EMBL" id="JH413801">
    <property type="protein sequence ID" value="EHL32314.1"/>
    <property type="molecule type" value="Genomic_DNA"/>
</dbReference>
<dbReference type="HOGENOM" id="CLU_1862680_0_0_6"/>
<dbReference type="AlphaFoldDB" id="G9EKG3"/>
<dbReference type="OrthoDB" id="9256201at2"/>
<dbReference type="InParanoid" id="G9EKG3"/>
<evidence type="ECO:0000259" key="1">
    <source>
        <dbReference type="Pfam" id="PF13643"/>
    </source>
</evidence>
<protein>
    <recommendedName>
        <fullName evidence="1">DUF4145 domain-containing protein</fullName>
    </recommendedName>
</protein>
<gene>
    <name evidence="2" type="ORF">LDG_5695</name>
</gene>
<organism evidence="2 3">
    <name type="scientific">Legionella drancourtii LLAP12</name>
    <dbReference type="NCBI Taxonomy" id="658187"/>
    <lineage>
        <taxon>Bacteria</taxon>
        <taxon>Pseudomonadati</taxon>
        <taxon>Pseudomonadota</taxon>
        <taxon>Gammaproteobacteria</taxon>
        <taxon>Legionellales</taxon>
        <taxon>Legionellaceae</taxon>
        <taxon>Legionella</taxon>
    </lineage>
</organism>
<dbReference type="InterPro" id="IPR025285">
    <property type="entry name" value="DUF4145"/>
</dbReference>